<accession>A0A518N102</accession>
<dbReference type="AlphaFoldDB" id="A0A518N102"/>
<dbReference type="InterPro" id="IPR008620">
    <property type="entry name" value="FixH"/>
</dbReference>
<dbReference type="KEGG" id="lug:FPZ22_00645"/>
<reference evidence="2 3" key="1">
    <citation type="submission" date="2019-07" db="EMBL/GenBank/DDBJ databases">
        <title>Full genome sequence of Luteimonas sp. Gr-4.</title>
        <authorList>
            <person name="Im W.-T."/>
        </authorList>
    </citation>
    <scope>NUCLEOTIDE SEQUENCE [LARGE SCALE GENOMIC DNA]</scope>
    <source>
        <strain evidence="2 3">Gr-4</strain>
    </source>
</reference>
<keyword evidence="3" id="KW-1185">Reference proteome</keyword>
<keyword evidence="1" id="KW-1133">Transmembrane helix</keyword>
<dbReference type="RefSeq" id="WP_144889350.1">
    <property type="nucleotide sequence ID" value="NZ_CP042218.1"/>
</dbReference>
<gene>
    <name evidence="2" type="ORF">FPZ22_00645</name>
</gene>
<dbReference type="EMBL" id="CP042218">
    <property type="protein sequence ID" value="QDW65593.1"/>
    <property type="molecule type" value="Genomic_DNA"/>
</dbReference>
<evidence type="ECO:0000256" key="1">
    <source>
        <dbReference type="SAM" id="Phobius"/>
    </source>
</evidence>
<proteinExistence type="predicted"/>
<dbReference type="Proteomes" id="UP000316584">
    <property type="component" value="Chromosome"/>
</dbReference>
<evidence type="ECO:0000313" key="2">
    <source>
        <dbReference type="EMBL" id="QDW65593.1"/>
    </source>
</evidence>
<keyword evidence="1" id="KW-0812">Transmembrane</keyword>
<sequence>MTREPQKRPFWREPMMWLVIGLPLASVVAGVFLLTVAMRDSSDSVGDLVTRTAQIQVADLSPDARARDLRLSAILRVDEDYVEVLPVTGEFDRAAPLRLVLRHPTLAASDVELRAAPGDNGWRAEVELPLDHDWKLEVMPEGMPWRLQGRLPAGQRAAHVKPGFSGEQE</sequence>
<feature type="transmembrane region" description="Helical" evidence="1">
    <location>
        <begin position="15"/>
        <end position="36"/>
    </location>
</feature>
<dbReference type="OrthoDB" id="5948217at2"/>
<organism evidence="2 3">
    <name type="scientific">Luteimonas granuli</name>
    <dbReference type="NCBI Taxonomy" id="1176533"/>
    <lineage>
        <taxon>Bacteria</taxon>
        <taxon>Pseudomonadati</taxon>
        <taxon>Pseudomonadota</taxon>
        <taxon>Gammaproteobacteria</taxon>
        <taxon>Lysobacterales</taxon>
        <taxon>Lysobacteraceae</taxon>
        <taxon>Luteimonas</taxon>
    </lineage>
</organism>
<protein>
    <submittedName>
        <fullName evidence="2">Nitrogen fixation protein FixH</fullName>
    </submittedName>
</protein>
<evidence type="ECO:0000313" key="3">
    <source>
        <dbReference type="Proteomes" id="UP000316584"/>
    </source>
</evidence>
<dbReference type="Pfam" id="PF05751">
    <property type="entry name" value="FixH"/>
    <property type="match status" value="1"/>
</dbReference>
<keyword evidence="1" id="KW-0472">Membrane</keyword>
<name>A0A518N102_9GAMM</name>